<reference evidence="2" key="1">
    <citation type="journal article" date="2014" name="Int. J. Syst. Evol. Microbiol.">
        <title>Complete genome sequence of Corynebacterium casei LMG S-19264T (=DSM 44701T), isolated from a smear-ripened cheese.</title>
        <authorList>
            <consortium name="US DOE Joint Genome Institute (JGI-PGF)"/>
            <person name="Walter F."/>
            <person name="Albersmeier A."/>
            <person name="Kalinowski J."/>
            <person name="Ruckert C."/>
        </authorList>
    </citation>
    <scope>NUCLEOTIDE SEQUENCE</scope>
    <source>
        <strain evidence="2">CGMCC 1.15367</strain>
    </source>
</reference>
<dbReference type="Proteomes" id="UP000644699">
    <property type="component" value="Unassembled WGS sequence"/>
</dbReference>
<reference evidence="2" key="2">
    <citation type="submission" date="2020-09" db="EMBL/GenBank/DDBJ databases">
        <authorList>
            <person name="Sun Q."/>
            <person name="Zhou Y."/>
        </authorList>
    </citation>
    <scope>NUCLEOTIDE SEQUENCE</scope>
    <source>
        <strain evidence="2">CGMCC 1.15367</strain>
    </source>
</reference>
<dbReference type="RefSeq" id="WP_244639430.1">
    <property type="nucleotide sequence ID" value="NZ_BMIQ01000003.1"/>
</dbReference>
<feature type="region of interest" description="Disordered" evidence="1">
    <location>
        <begin position="1"/>
        <end position="23"/>
    </location>
</feature>
<protein>
    <recommendedName>
        <fullName evidence="4">Glycine zipper 2TM protein</fullName>
    </recommendedName>
</protein>
<sequence length="118" mass="12004">MTPPIPRLTNARPEAKAPSRAAQDERTIDKIDIALHSEASMRKTATIALVAILTVAAGPSYAAGCLKGAAVGGVGGHFVGKGHAVAGAAVGCVIGHHRAKVEARKQAQDQAAQPVPKK</sequence>
<proteinExistence type="predicted"/>
<evidence type="ECO:0000313" key="2">
    <source>
        <dbReference type="EMBL" id="GGE01542.1"/>
    </source>
</evidence>
<evidence type="ECO:0000256" key="1">
    <source>
        <dbReference type="SAM" id="MobiDB-lite"/>
    </source>
</evidence>
<dbReference type="AlphaFoldDB" id="A0A917E419"/>
<keyword evidence="3" id="KW-1185">Reference proteome</keyword>
<feature type="compositionally biased region" description="Basic and acidic residues" evidence="1">
    <location>
        <begin position="13"/>
        <end position="23"/>
    </location>
</feature>
<evidence type="ECO:0000313" key="3">
    <source>
        <dbReference type="Proteomes" id="UP000644699"/>
    </source>
</evidence>
<name>A0A917E419_9HYPH</name>
<dbReference type="EMBL" id="BMIQ01000003">
    <property type="protein sequence ID" value="GGE01542.1"/>
    <property type="molecule type" value="Genomic_DNA"/>
</dbReference>
<comment type="caution">
    <text evidence="2">The sequence shown here is derived from an EMBL/GenBank/DDBJ whole genome shotgun (WGS) entry which is preliminary data.</text>
</comment>
<organism evidence="2 3">
    <name type="scientific">Aureimonas endophytica</name>
    <dbReference type="NCBI Taxonomy" id="2027858"/>
    <lineage>
        <taxon>Bacteria</taxon>
        <taxon>Pseudomonadati</taxon>
        <taxon>Pseudomonadota</taxon>
        <taxon>Alphaproteobacteria</taxon>
        <taxon>Hyphomicrobiales</taxon>
        <taxon>Aurantimonadaceae</taxon>
        <taxon>Aureimonas</taxon>
    </lineage>
</organism>
<gene>
    <name evidence="2" type="ORF">GCM10011390_20550</name>
</gene>
<accession>A0A917E419</accession>
<evidence type="ECO:0008006" key="4">
    <source>
        <dbReference type="Google" id="ProtNLM"/>
    </source>
</evidence>